<dbReference type="AlphaFoldDB" id="A0A8J1XKP4"/>
<feature type="chain" id="PRO_5043770093" evidence="2">
    <location>
        <begin position="19"/>
        <end position="222"/>
    </location>
</feature>
<protein>
    <submittedName>
        <fullName evidence="3">Uncharacterized protein</fullName>
    </submittedName>
</protein>
<comment type="caution">
    <text evidence="3">The sequence shown here is derived from an EMBL/GenBank/DDBJ whole genome shotgun (WGS) entry which is preliminary data.</text>
</comment>
<dbReference type="SUPFAM" id="SSF49723">
    <property type="entry name" value="Lipase/lipooxygenase domain (PLAT/LH2 domain)"/>
    <property type="match status" value="1"/>
</dbReference>
<dbReference type="EMBL" id="CAIIXF020000002">
    <property type="protein sequence ID" value="CAH1778421.1"/>
    <property type="molecule type" value="Genomic_DNA"/>
</dbReference>
<keyword evidence="4" id="KW-1185">Reference proteome</keyword>
<reference evidence="3" key="1">
    <citation type="submission" date="2022-03" db="EMBL/GenBank/DDBJ databases">
        <authorList>
            <person name="Martin C."/>
        </authorList>
    </citation>
    <scope>NUCLEOTIDE SEQUENCE</scope>
</reference>
<feature type="signal peptide" evidence="2">
    <location>
        <begin position="1"/>
        <end position="18"/>
    </location>
</feature>
<feature type="compositionally biased region" description="Pro residues" evidence="1">
    <location>
        <begin position="25"/>
        <end position="46"/>
    </location>
</feature>
<evidence type="ECO:0000313" key="3">
    <source>
        <dbReference type="EMBL" id="CAH1778421.1"/>
    </source>
</evidence>
<evidence type="ECO:0000256" key="1">
    <source>
        <dbReference type="SAM" id="MobiDB-lite"/>
    </source>
</evidence>
<keyword evidence="2" id="KW-0732">Signal</keyword>
<evidence type="ECO:0000313" key="4">
    <source>
        <dbReference type="Proteomes" id="UP000749559"/>
    </source>
</evidence>
<sequence length="222" mass="25352">MQFFILALVALSFASAMGSLDPMGWQPPPPPPPPPPPSDPNTPPDSPNYEKQAQAGERESNDKGRGFSLSMSGTGGKSTAMASFGLSAPCGYWVMVKTCTHTYAASNDVYGIKFWEPTNGVYKDLKFPLNKANDKKRGSWDAYGVILRKYIPLPPTWIKISNERPRNRWPIDNWQIKTVILLDSCFGKIYEFSCDCCWMKYHQQYYYPYKEEMYTWIKRTFP</sequence>
<organism evidence="3 4">
    <name type="scientific">Owenia fusiformis</name>
    <name type="common">Polychaete worm</name>
    <dbReference type="NCBI Taxonomy" id="6347"/>
    <lineage>
        <taxon>Eukaryota</taxon>
        <taxon>Metazoa</taxon>
        <taxon>Spiralia</taxon>
        <taxon>Lophotrochozoa</taxon>
        <taxon>Annelida</taxon>
        <taxon>Polychaeta</taxon>
        <taxon>Sedentaria</taxon>
        <taxon>Canalipalpata</taxon>
        <taxon>Sabellida</taxon>
        <taxon>Oweniida</taxon>
        <taxon>Oweniidae</taxon>
        <taxon>Owenia</taxon>
    </lineage>
</organism>
<dbReference type="Proteomes" id="UP000749559">
    <property type="component" value="Unassembled WGS sequence"/>
</dbReference>
<dbReference type="InterPro" id="IPR036392">
    <property type="entry name" value="PLAT/LH2_dom_sf"/>
</dbReference>
<proteinExistence type="predicted"/>
<name>A0A8J1XKP4_OWEFU</name>
<gene>
    <name evidence="3" type="ORF">OFUS_LOCUS5343</name>
</gene>
<feature type="region of interest" description="Disordered" evidence="1">
    <location>
        <begin position="22"/>
        <end position="74"/>
    </location>
</feature>
<evidence type="ECO:0000256" key="2">
    <source>
        <dbReference type="SAM" id="SignalP"/>
    </source>
</evidence>
<accession>A0A8J1XKP4</accession>
<feature type="compositionally biased region" description="Basic and acidic residues" evidence="1">
    <location>
        <begin position="56"/>
        <end position="65"/>
    </location>
</feature>